<proteinExistence type="predicted"/>
<organism evidence="2 3">
    <name type="scientific">Ceraceosorus bombacis</name>
    <dbReference type="NCBI Taxonomy" id="401625"/>
    <lineage>
        <taxon>Eukaryota</taxon>
        <taxon>Fungi</taxon>
        <taxon>Dikarya</taxon>
        <taxon>Basidiomycota</taxon>
        <taxon>Ustilaginomycotina</taxon>
        <taxon>Exobasidiomycetes</taxon>
        <taxon>Ceraceosorales</taxon>
        <taxon>Ceraceosoraceae</taxon>
        <taxon>Ceraceosorus</taxon>
    </lineage>
</organism>
<name>A0A0P1BRK6_9BASI</name>
<dbReference type="AlphaFoldDB" id="A0A0P1BRK6"/>
<reference evidence="2 3" key="1">
    <citation type="submission" date="2014-09" db="EMBL/GenBank/DDBJ databases">
        <authorList>
            <person name="Magalhaes I.L.F."/>
            <person name="Oliveira U."/>
            <person name="Santos F.R."/>
            <person name="Vidigal T.H.D.A."/>
            <person name="Brescovit A.D."/>
            <person name="Santos A.J."/>
        </authorList>
    </citation>
    <scope>NUCLEOTIDE SEQUENCE [LARGE SCALE GENOMIC DNA]</scope>
</reference>
<feature type="region of interest" description="Disordered" evidence="1">
    <location>
        <begin position="58"/>
        <end position="88"/>
    </location>
</feature>
<keyword evidence="3" id="KW-1185">Reference proteome</keyword>
<dbReference type="Proteomes" id="UP000054845">
    <property type="component" value="Unassembled WGS sequence"/>
</dbReference>
<evidence type="ECO:0000256" key="1">
    <source>
        <dbReference type="SAM" id="MobiDB-lite"/>
    </source>
</evidence>
<sequence>MWGRDATRCACRTKDASHARISASHHPSASIDRKSLVDRGEGELQFVIHIHDWAQRIQSDGSTSVSRERQEAQARKDPGALQARAGAV</sequence>
<accession>A0A0P1BRK6</accession>
<evidence type="ECO:0000313" key="2">
    <source>
        <dbReference type="EMBL" id="CEH19059.1"/>
    </source>
</evidence>
<feature type="compositionally biased region" description="Basic and acidic residues" evidence="1">
    <location>
        <begin position="66"/>
        <end position="78"/>
    </location>
</feature>
<protein>
    <submittedName>
        <fullName evidence="2">Uncharacterized protein</fullName>
    </submittedName>
</protein>
<dbReference type="EMBL" id="CCYA01000277">
    <property type="protein sequence ID" value="CEH19059.1"/>
    <property type="molecule type" value="Genomic_DNA"/>
</dbReference>
<evidence type="ECO:0000313" key="3">
    <source>
        <dbReference type="Proteomes" id="UP000054845"/>
    </source>
</evidence>